<proteinExistence type="predicted"/>
<evidence type="ECO:0000313" key="1">
    <source>
        <dbReference type="EMBL" id="JAD19960.1"/>
    </source>
</evidence>
<protein>
    <submittedName>
        <fullName evidence="1">Uncharacterized protein</fullName>
    </submittedName>
</protein>
<accession>A0A0A8Y3U5</accession>
<dbReference type="AlphaFoldDB" id="A0A0A8Y3U5"/>
<reference evidence="1" key="2">
    <citation type="journal article" date="2015" name="Data Brief">
        <title>Shoot transcriptome of the giant reed, Arundo donax.</title>
        <authorList>
            <person name="Barrero R.A."/>
            <person name="Guerrero F.D."/>
            <person name="Moolhuijzen P."/>
            <person name="Goolsby J.A."/>
            <person name="Tidwell J."/>
            <person name="Bellgard S.E."/>
            <person name="Bellgard M.I."/>
        </authorList>
    </citation>
    <scope>NUCLEOTIDE SEQUENCE</scope>
    <source>
        <tissue evidence="1">Shoot tissue taken approximately 20 cm above the soil surface</tissue>
    </source>
</reference>
<sequence>MHYNIFSTSDLPKKYLSEHIYRCLMNNLPSDYTNKKVRVQCS</sequence>
<organism evidence="1">
    <name type="scientific">Arundo donax</name>
    <name type="common">Giant reed</name>
    <name type="synonym">Donax arundinaceus</name>
    <dbReference type="NCBI Taxonomy" id="35708"/>
    <lineage>
        <taxon>Eukaryota</taxon>
        <taxon>Viridiplantae</taxon>
        <taxon>Streptophyta</taxon>
        <taxon>Embryophyta</taxon>
        <taxon>Tracheophyta</taxon>
        <taxon>Spermatophyta</taxon>
        <taxon>Magnoliopsida</taxon>
        <taxon>Liliopsida</taxon>
        <taxon>Poales</taxon>
        <taxon>Poaceae</taxon>
        <taxon>PACMAD clade</taxon>
        <taxon>Arundinoideae</taxon>
        <taxon>Arundineae</taxon>
        <taxon>Arundo</taxon>
    </lineage>
</organism>
<dbReference type="EMBL" id="GBRH01277935">
    <property type="protein sequence ID" value="JAD19960.1"/>
    <property type="molecule type" value="Transcribed_RNA"/>
</dbReference>
<reference evidence="1" key="1">
    <citation type="submission" date="2014-09" db="EMBL/GenBank/DDBJ databases">
        <authorList>
            <person name="Magalhaes I.L.F."/>
            <person name="Oliveira U."/>
            <person name="Santos F.R."/>
            <person name="Vidigal T.H.D.A."/>
            <person name="Brescovit A.D."/>
            <person name="Santos A.J."/>
        </authorList>
    </citation>
    <scope>NUCLEOTIDE SEQUENCE</scope>
    <source>
        <tissue evidence="1">Shoot tissue taken approximately 20 cm above the soil surface</tissue>
    </source>
</reference>
<name>A0A0A8Y3U5_ARUDO</name>